<dbReference type="EMBL" id="JAAGLI010000976">
    <property type="protein sequence ID" value="NEA27998.1"/>
    <property type="molecule type" value="Genomic_DNA"/>
</dbReference>
<feature type="compositionally biased region" description="Polar residues" evidence="1">
    <location>
        <begin position="238"/>
        <end position="254"/>
    </location>
</feature>
<proteinExistence type="predicted"/>
<organism evidence="2 3">
    <name type="scientific">Actinomadura bangladeshensis</name>
    <dbReference type="NCBI Taxonomy" id="453573"/>
    <lineage>
        <taxon>Bacteria</taxon>
        <taxon>Bacillati</taxon>
        <taxon>Actinomycetota</taxon>
        <taxon>Actinomycetes</taxon>
        <taxon>Streptosporangiales</taxon>
        <taxon>Thermomonosporaceae</taxon>
        <taxon>Actinomadura</taxon>
    </lineage>
</organism>
<name>A0A6L9QS91_9ACTN</name>
<protein>
    <recommendedName>
        <fullName evidence="4">Helix-turn-helix domain-containing protein</fullName>
    </recommendedName>
</protein>
<reference evidence="2 3" key="1">
    <citation type="submission" date="2020-01" db="EMBL/GenBank/DDBJ databases">
        <title>Insect and environment-associated Actinomycetes.</title>
        <authorList>
            <person name="Currrie C."/>
            <person name="Chevrette M."/>
            <person name="Carlson C."/>
            <person name="Stubbendieck R."/>
            <person name="Wendt-Pienkowski E."/>
        </authorList>
    </citation>
    <scope>NUCLEOTIDE SEQUENCE [LARGE SCALE GENOMIC DNA]</scope>
    <source>
        <strain evidence="2 3">SID10258</strain>
    </source>
</reference>
<sequence>MTRARAPRGHVQIPRSLIYSPDHSGLAVWTWAMYETLMPHGLDGGRAPAIARRRFLAERAGTSTTALDDARRQLLAPIADGPYRSRSTPRGAKRSVLHAALRRPRETGERYAPVPAWTLDMVWAGRRRPAGTISAEAWRLYIAAVDRAHRNGKPRPFDATMARLAAALNTSQASARRRLAELETAGLIEATARPGGWLSLRVVLEEEDATQTAEHYATNGRLHTKPHSNPSHIAALTPSRTGHTPLATTGTPQETPLPMHPLRSHRRFPPKAPTATRAREREKPAKPGSPSTTKTAQAAEPQPASPDPPSTSTERSRPS</sequence>
<evidence type="ECO:0000256" key="1">
    <source>
        <dbReference type="SAM" id="MobiDB-lite"/>
    </source>
</evidence>
<dbReference type="SUPFAM" id="SSF46785">
    <property type="entry name" value="Winged helix' DNA-binding domain"/>
    <property type="match status" value="1"/>
</dbReference>
<dbReference type="Proteomes" id="UP000475532">
    <property type="component" value="Unassembled WGS sequence"/>
</dbReference>
<accession>A0A6L9QS91</accession>
<comment type="caution">
    <text evidence="2">The sequence shown here is derived from an EMBL/GenBank/DDBJ whole genome shotgun (WGS) entry which is preliminary data.</text>
</comment>
<dbReference type="InterPro" id="IPR036390">
    <property type="entry name" value="WH_DNA-bd_sf"/>
</dbReference>
<evidence type="ECO:0000313" key="3">
    <source>
        <dbReference type="Proteomes" id="UP000475532"/>
    </source>
</evidence>
<gene>
    <name evidence="2" type="ORF">G3I70_36695</name>
</gene>
<dbReference type="AlphaFoldDB" id="A0A6L9QS91"/>
<feature type="region of interest" description="Disordered" evidence="1">
    <location>
        <begin position="219"/>
        <end position="319"/>
    </location>
</feature>
<evidence type="ECO:0008006" key="4">
    <source>
        <dbReference type="Google" id="ProtNLM"/>
    </source>
</evidence>
<evidence type="ECO:0000313" key="2">
    <source>
        <dbReference type="EMBL" id="NEA27998.1"/>
    </source>
</evidence>